<dbReference type="Proteomes" id="UP001229244">
    <property type="component" value="Unassembled WGS sequence"/>
</dbReference>
<feature type="transmembrane region" description="Helical" evidence="1">
    <location>
        <begin position="7"/>
        <end position="29"/>
    </location>
</feature>
<name>A0AAE4AS41_9HYPH</name>
<dbReference type="AlphaFoldDB" id="A0AAE4AS41"/>
<evidence type="ECO:0000313" key="2">
    <source>
        <dbReference type="EMBL" id="MDQ0314833.1"/>
    </source>
</evidence>
<evidence type="ECO:0000256" key="1">
    <source>
        <dbReference type="SAM" id="Phobius"/>
    </source>
</evidence>
<dbReference type="RefSeq" id="WP_306884618.1">
    <property type="nucleotide sequence ID" value="NZ_JAUSUL010000001.1"/>
</dbReference>
<feature type="transmembrane region" description="Helical" evidence="1">
    <location>
        <begin position="41"/>
        <end position="63"/>
    </location>
</feature>
<keyword evidence="1" id="KW-0472">Membrane</keyword>
<accession>A0AAE4AS41</accession>
<sequence length="225" mass="25145">MPDWNHWIPITAASVLGVFMGASAVAVFSPVSTETWEAVGALSGWAAGLGAFVAALLTLRPLLGQLHEARRQTDYIVGDSYPTLDLFVDQDLLATNVLNVRITNWNRRSIIISDFRIHKPQCSFRIIDAETRNRPKDAKPVGLSRSKKHAGKIDFYGGIRLAGWENRSEMPARFRMKIEVYDQHQRKRLREAITSCATIRLDGKIATLRADIDLSENQSDQATSP</sequence>
<keyword evidence="1" id="KW-1133">Transmembrane helix</keyword>
<keyword evidence="1" id="KW-0812">Transmembrane</keyword>
<protein>
    <submittedName>
        <fullName evidence="2">Uncharacterized protein</fullName>
    </submittedName>
</protein>
<evidence type="ECO:0000313" key="3">
    <source>
        <dbReference type="Proteomes" id="UP001229244"/>
    </source>
</evidence>
<comment type="caution">
    <text evidence="2">The sequence shown here is derived from an EMBL/GenBank/DDBJ whole genome shotgun (WGS) entry which is preliminary data.</text>
</comment>
<keyword evidence="3" id="KW-1185">Reference proteome</keyword>
<organism evidence="2 3">
    <name type="scientific">Amorphus orientalis</name>
    <dbReference type="NCBI Taxonomy" id="649198"/>
    <lineage>
        <taxon>Bacteria</taxon>
        <taxon>Pseudomonadati</taxon>
        <taxon>Pseudomonadota</taxon>
        <taxon>Alphaproteobacteria</taxon>
        <taxon>Hyphomicrobiales</taxon>
        <taxon>Amorphaceae</taxon>
        <taxon>Amorphus</taxon>
    </lineage>
</organism>
<gene>
    <name evidence="2" type="ORF">J2S73_001270</name>
</gene>
<reference evidence="2" key="1">
    <citation type="submission" date="2023-07" db="EMBL/GenBank/DDBJ databases">
        <title>Genomic Encyclopedia of Type Strains, Phase IV (KMG-IV): sequencing the most valuable type-strain genomes for metagenomic binning, comparative biology and taxonomic classification.</title>
        <authorList>
            <person name="Goeker M."/>
        </authorList>
    </citation>
    <scope>NUCLEOTIDE SEQUENCE</scope>
    <source>
        <strain evidence="2">DSM 21202</strain>
    </source>
</reference>
<dbReference type="EMBL" id="JAUSUL010000001">
    <property type="protein sequence ID" value="MDQ0314833.1"/>
    <property type="molecule type" value="Genomic_DNA"/>
</dbReference>
<proteinExistence type="predicted"/>